<dbReference type="RefSeq" id="WP_144230181.1">
    <property type="nucleotide sequence ID" value="NZ_CBCRVV010000012.1"/>
</dbReference>
<feature type="compositionally biased region" description="Basic and acidic residues" evidence="2">
    <location>
        <begin position="111"/>
        <end position="134"/>
    </location>
</feature>
<organism evidence="3 4">
    <name type="scientific">Rariglobus hedericola</name>
    <dbReference type="NCBI Taxonomy" id="2597822"/>
    <lineage>
        <taxon>Bacteria</taxon>
        <taxon>Pseudomonadati</taxon>
        <taxon>Verrucomicrobiota</taxon>
        <taxon>Opitutia</taxon>
        <taxon>Opitutales</taxon>
        <taxon>Opitutaceae</taxon>
        <taxon>Rariglobus</taxon>
    </lineage>
</organism>
<evidence type="ECO:0000256" key="2">
    <source>
        <dbReference type="SAM" id="MobiDB-lite"/>
    </source>
</evidence>
<dbReference type="EMBL" id="VMBG01000001">
    <property type="protein sequence ID" value="TSJ79640.1"/>
    <property type="molecule type" value="Genomic_DNA"/>
</dbReference>
<reference evidence="3 4" key="1">
    <citation type="submission" date="2019-07" db="EMBL/GenBank/DDBJ databases">
        <title>Description of 53C-WASEF.</title>
        <authorList>
            <person name="Pitt A."/>
            <person name="Hahn M.W."/>
        </authorList>
    </citation>
    <scope>NUCLEOTIDE SEQUENCE [LARGE SCALE GENOMIC DNA]</scope>
    <source>
        <strain evidence="3 4">53C-WASEF</strain>
    </source>
</reference>
<keyword evidence="4" id="KW-1185">Reference proteome</keyword>
<evidence type="ECO:0000313" key="4">
    <source>
        <dbReference type="Proteomes" id="UP000315648"/>
    </source>
</evidence>
<evidence type="ECO:0000256" key="1">
    <source>
        <dbReference type="SAM" id="Coils"/>
    </source>
</evidence>
<proteinExistence type="predicted"/>
<dbReference type="Proteomes" id="UP000315648">
    <property type="component" value="Unassembled WGS sequence"/>
</dbReference>
<gene>
    <name evidence="3" type="ORF">FPL22_10245</name>
</gene>
<dbReference type="AlphaFoldDB" id="A0A556QSM9"/>
<protein>
    <submittedName>
        <fullName evidence="3">Uncharacterized protein</fullName>
    </submittedName>
</protein>
<comment type="caution">
    <text evidence="3">The sequence shown here is derived from an EMBL/GenBank/DDBJ whole genome shotgun (WGS) entry which is preliminary data.</text>
</comment>
<keyword evidence="1" id="KW-0175">Coiled coil</keyword>
<dbReference type="OrthoDB" id="192014at2"/>
<sequence length="302" mass="35241">MPARHSASFFLVLIDARPLQHAAWSEFHAARKLAEKAARDLHRHEETDTLAYERWLHGTFPQLVTTLRELHAEVTRKARDMHHAQFMANVTGRSVKKVWKENREDEADPAADERDHEPESEHESSSHSDYTRADDDGDDDEFASRPSAPTPDSPAARDIYRRLVQHLHPDRGGEWTPARENLWHQVQQAWAARDADWLSRLEIEWDTANDQIGPDSSLSRLRRAIAELHAARRDTERKLRNYRHSPAWRFTLSEKKRPQLQRRLNSELQEDLVALQRHLAYLNDTIAAWESPTPSERRHRAK</sequence>
<name>A0A556QSM9_9BACT</name>
<accession>A0A556QSM9</accession>
<feature type="region of interest" description="Disordered" evidence="2">
    <location>
        <begin position="100"/>
        <end position="156"/>
    </location>
</feature>
<evidence type="ECO:0000313" key="3">
    <source>
        <dbReference type="EMBL" id="TSJ79640.1"/>
    </source>
</evidence>
<feature type="coiled-coil region" evidence="1">
    <location>
        <begin position="218"/>
        <end position="285"/>
    </location>
</feature>